<dbReference type="InterPro" id="IPR000212">
    <property type="entry name" value="DNA_helicase_UvrD/REP"/>
</dbReference>
<dbReference type="GO" id="GO:0000725">
    <property type="term" value="P:recombinational repair"/>
    <property type="evidence" value="ECO:0007669"/>
    <property type="project" value="TreeGrafter"/>
</dbReference>
<dbReference type="GO" id="GO:0005524">
    <property type="term" value="F:ATP binding"/>
    <property type="evidence" value="ECO:0007669"/>
    <property type="project" value="InterPro"/>
</dbReference>
<keyword evidence="3" id="KW-0347">Helicase</keyword>
<dbReference type="PANTHER" id="PTHR11070">
    <property type="entry name" value="UVRD / RECB / PCRA DNA HELICASE FAMILY MEMBER"/>
    <property type="match status" value="1"/>
</dbReference>
<dbReference type="GO" id="GO:0003677">
    <property type="term" value="F:DNA binding"/>
    <property type="evidence" value="ECO:0007669"/>
    <property type="project" value="InterPro"/>
</dbReference>
<dbReference type="RefSeq" id="WP_146408961.1">
    <property type="nucleotide sequence ID" value="NZ_SJPU01000003.1"/>
</dbReference>
<dbReference type="AlphaFoldDB" id="A0A5C6BGX9"/>
<dbReference type="SUPFAM" id="SSF52540">
    <property type="entry name" value="P-loop containing nucleoside triphosphate hydrolases"/>
    <property type="match status" value="1"/>
</dbReference>
<dbReference type="Pfam" id="PF08378">
    <property type="entry name" value="NERD"/>
    <property type="match status" value="1"/>
</dbReference>
<organism evidence="3 4">
    <name type="scientific">Allorhodopirellula heiligendammensis</name>
    <dbReference type="NCBI Taxonomy" id="2714739"/>
    <lineage>
        <taxon>Bacteria</taxon>
        <taxon>Pseudomonadati</taxon>
        <taxon>Planctomycetota</taxon>
        <taxon>Planctomycetia</taxon>
        <taxon>Pirellulales</taxon>
        <taxon>Pirellulaceae</taxon>
        <taxon>Allorhodopirellula</taxon>
    </lineage>
</organism>
<feature type="domain" description="NERD" evidence="2">
    <location>
        <begin position="15"/>
        <end position="116"/>
    </location>
</feature>
<accession>A0A5C6BGX9</accession>
<keyword evidence="3" id="KW-0378">Hydrolase</keyword>
<dbReference type="InterPro" id="IPR027417">
    <property type="entry name" value="P-loop_NTPase"/>
</dbReference>
<evidence type="ECO:0000313" key="3">
    <source>
        <dbReference type="EMBL" id="TWU10519.1"/>
    </source>
</evidence>
<comment type="caution">
    <text evidence="3">The sequence shown here is derived from an EMBL/GenBank/DDBJ whole genome shotgun (WGS) entry which is preliminary data.</text>
</comment>
<proteinExistence type="predicted"/>
<protein>
    <recommendedName>
        <fullName evidence="1">DNA 3'-5' helicase II</fullName>
    </recommendedName>
</protein>
<sequence>MATMRPDIDPDDIPYDSERLVYRALKEQLGNEFVVLHSYPWLRPDRDGTLREGEADFIVLHQEKGMLVLEVKGGELRYQNATWERKKKHGYEPITDPFKQARGSMHYLVDRIEKQTAGDVRPHHFSYGHAVVFPHDNYTGAIPPGADVSLILSRRQMNSMDTAIESAMASWPQRPTPLSNHQWRRMATALLPEFKLFRPIVGSASDVFDKIQEMTDEQIELLGGLYEDNNRVYVSGVAGSGKTQLAFDRAIQLAKNDNRTLFVCYNRHLADHLRRSLDQHPDQGLLEKRLTIAHFHQLAREIIEDAGVDWDPPESPQSGSNFFVDDVPDLIEQAAYLAMEEGEDVQYDAIVMDEAQDFHSRWWEVLQCTLLKNAEDGTLFAFADPVQRLWDWAPAKPPVAFQTKYNLRRNCRNSRWIARTSTTIAKTEAKFFKRSPLGGKPAISTVPTLAAMKGIVCKAVENLVGQHDIGPSQLVLIGPRGLENGSLADVSEIAGIALTNDTRAWNRGEGILVTTARSFKGLEADVVVVYDLDRISKGFSHVDLYVACTRARSHVHFLVTGREMLADIKAAIQNAGKELGE</sequence>
<dbReference type="GO" id="GO:0043138">
    <property type="term" value="F:3'-5' DNA helicase activity"/>
    <property type="evidence" value="ECO:0007669"/>
    <property type="project" value="TreeGrafter"/>
</dbReference>
<dbReference type="Pfam" id="PF13245">
    <property type="entry name" value="AAA_19"/>
    <property type="match status" value="1"/>
</dbReference>
<evidence type="ECO:0000256" key="1">
    <source>
        <dbReference type="ARBA" id="ARBA00034923"/>
    </source>
</evidence>
<dbReference type="OrthoDB" id="9787585at2"/>
<name>A0A5C6BGX9_9BACT</name>
<keyword evidence="4" id="KW-1185">Reference proteome</keyword>
<dbReference type="Proteomes" id="UP000319908">
    <property type="component" value="Unassembled WGS sequence"/>
</dbReference>
<keyword evidence="3" id="KW-0547">Nucleotide-binding</keyword>
<evidence type="ECO:0000313" key="4">
    <source>
        <dbReference type="Proteomes" id="UP000319908"/>
    </source>
</evidence>
<dbReference type="EMBL" id="SJPU01000003">
    <property type="protein sequence ID" value="TWU10519.1"/>
    <property type="molecule type" value="Genomic_DNA"/>
</dbReference>
<dbReference type="InterPro" id="IPR011528">
    <property type="entry name" value="NERD"/>
</dbReference>
<keyword evidence="3" id="KW-0067">ATP-binding</keyword>
<evidence type="ECO:0000259" key="2">
    <source>
        <dbReference type="Pfam" id="PF08378"/>
    </source>
</evidence>
<dbReference type="Gene3D" id="3.40.50.300">
    <property type="entry name" value="P-loop containing nucleotide triphosphate hydrolases"/>
    <property type="match status" value="2"/>
</dbReference>
<gene>
    <name evidence="3" type="ORF">Poly21_44240</name>
</gene>
<reference evidence="3 4" key="1">
    <citation type="journal article" date="2020" name="Antonie Van Leeuwenhoek">
        <title>Rhodopirellula heiligendammensis sp. nov., Rhodopirellula pilleata sp. nov., and Rhodopirellula solitaria sp. nov. isolated from natural or artificial marine surfaces in Northern Germany and California, USA, and emended description of the genus Rhodopirellula.</title>
        <authorList>
            <person name="Kallscheuer N."/>
            <person name="Wiegand S."/>
            <person name="Jogler M."/>
            <person name="Boedeker C."/>
            <person name="Peeters S.H."/>
            <person name="Rast P."/>
            <person name="Heuer A."/>
            <person name="Jetten M.S.M."/>
            <person name="Rohde M."/>
            <person name="Jogler C."/>
        </authorList>
    </citation>
    <scope>NUCLEOTIDE SEQUENCE [LARGE SCALE GENOMIC DNA]</scope>
    <source>
        <strain evidence="3 4">Poly21</strain>
    </source>
</reference>
<dbReference type="PANTHER" id="PTHR11070:SF2">
    <property type="entry name" value="ATP-DEPENDENT DNA HELICASE SRS2"/>
    <property type="match status" value="1"/>
</dbReference>